<dbReference type="PANTHER" id="PTHR31025">
    <property type="entry name" value="SI:CH211-196P9.1-RELATED"/>
    <property type="match status" value="1"/>
</dbReference>
<dbReference type="AlphaFoldDB" id="A0AAX7TEI7"/>
<reference evidence="1" key="3">
    <citation type="submission" date="2025-09" db="UniProtKB">
        <authorList>
            <consortium name="Ensembl"/>
        </authorList>
    </citation>
    <scope>IDENTIFICATION</scope>
</reference>
<evidence type="ECO:0008006" key="3">
    <source>
        <dbReference type="Google" id="ProtNLM"/>
    </source>
</evidence>
<dbReference type="RefSeq" id="XP_025999019.1">
    <property type="nucleotide sequence ID" value="XM_026143234.1"/>
</dbReference>
<dbReference type="RefSeq" id="XP_025999018.1">
    <property type="nucleotide sequence ID" value="XM_026143233.1"/>
</dbReference>
<proteinExistence type="predicted"/>
<dbReference type="RefSeq" id="XP_025999022.1">
    <property type="nucleotide sequence ID" value="XM_026143237.1"/>
</dbReference>
<reference evidence="1" key="1">
    <citation type="submission" date="2018-05" db="EMBL/GenBank/DDBJ databases">
        <authorList>
            <person name="Datahose"/>
        </authorList>
    </citation>
    <scope>NUCLEOTIDE SEQUENCE</scope>
</reference>
<evidence type="ECO:0000313" key="2">
    <source>
        <dbReference type="Proteomes" id="UP000265100"/>
    </source>
</evidence>
<evidence type="ECO:0000313" key="1">
    <source>
        <dbReference type="Ensembl" id="ENSACLP00000055334.1"/>
    </source>
</evidence>
<organism evidence="1 2">
    <name type="scientific">Astatotilapia calliptera</name>
    <name type="common">Eastern happy</name>
    <name type="synonym">Chromis callipterus</name>
    <dbReference type="NCBI Taxonomy" id="8154"/>
    <lineage>
        <taxon>Eukaryota</taxon>
        <taxon>Metazoa</taxon>
        <taxon>Chordata</taxon>
        <taxon>Craniata</taxon>
        <taxon>Vertebrata</taxon>
        <taxon>Euteleostomi</taxon>
        <taxon>Actinopterygii</taxon>
        <taxon>Neopterygii</taxon>
        <taxon>Teleostei</taxon>
        <taxon>Neoteleostei</taxon>
        <taxon>Acanthomorphata</taxon>
        <taxon>Ovalentaria</taxon>
        <taxon>Cichlomorphae</taxon>
        <taxon>Cichliformes</taxon>
        <taxon>Cichlidae</taxon>
        <taxon>African cichlids</taxon>
        <taxon>Pseudocrenilabrinae</taxon>
        <taxon>Haplochromini</taxon>
        <taxon>Astatotilapia</taxon>
    </lineage>
</organism>
<dbReference type="Ensembl" id="ENSACLT00000045732.1">
    <property type="protein sequence ID" value="ENSACLP00000055334.1"/>
    <property type="gene ID" value="ENSACLG00000037445.1"/>
</dbReference>
<dbReference type="GeneTree" id="ENSGT00950000182912"/>
<dbReference type="RefSeq" id="XP_025999017.1">
    <property type="nucleotide sequence ID" value="XM_026143232.1"/>
</dbReference>
<dbReference type="RefSeq" id="XP_025999020.1">
    <property type="nucleotide sequence ID" value="XM_026143235.1"/>
</dbReference>
<protein>
    <recommendedName>
        <fullName evidence="3">Sterile alpha motif domain-containing protein 3-like</fullName>
    </recommendedName>
</protein>
<sequence>MAPAILKVILGDKSSQRLTFHCGLPGSVIELIEEVQRQCGLNNSNFRLQFMDPLFGNEFMNLTSMDEIQDRGTIRMTSLAEGLTTQSAEADEADASCSFGLDDSTSRSSGCVDTDILSSPESEASCSSTSRALWPRVFCVPEFSFDAELKLERGNAAYKEKGTLLTPDPKLKSQILEGLIQEIVRYKVYVTDKDFNTVGEALISKHPCLTERGSLTGYAGWKASLKNKLASYRTQLRKLGCPEVVMNSVTQKSGGKSSAAFAVKRPRRSEVNYCPTYPVGESEDSLETVRVELLLDVKKTNNREVVRMKMEKTFAYRRHEVVCDTPMISDFQARWPALFEVSEINAEFRRITTMPLQSRFLSQIDVLSDKFIKVFKKRGGHIGRRLQNILEPMAQDDVDLVRECIIKGLCVYLNEDPSNLMTEHVATDEGVIQQSIEETTMGIYIIKSRDASDSPEDIGIVLEGQRVLQDLDNCALAAAMLFGLMYTLNLTYPPELKYTFEVFQKLLMELEGNSLSKKVQVLKNRLYE</sequence>
<name>A0AAX7TEI7_ASTCA</name>
<dbReference type="RefSeq" id="XP_025999021.1">
    <property type="nucleotide sequence ID" value="XM_026143236.1"/>
</dbReference>
<accession>A0AAX7TEI7</accession>
<reference evidence="1" key="2">
    <citation type="submission" date="2025-08" db="UniProtKB">
        <authorList>
            <consortium name="Ensembl"/>
        </authorList>
    </citation>
    <scope>IDENTIFICATION</scope>
</reference>
<dbReference type="GeneID" id="113006957"/>
<keyword evidence="2" id="KW-1185">Reference proteome</keyword>
<dbReference type="Proteomes" id="UP000265100">
    <property type="component" value="Chromosome 15"/>
</dbReference>
<dbReference type="PANTHER" id="PTHR31025:SF27">
    <property type="entry name" value="SI:CH211-193K19.2-RELATED"/>
    <property type="match status" value="1"/>
</dbReference>